<proteinExistence type="predicted"/>
<name>A0A6B0YWZ2_9CHLR</name>
<evidence type="ECO:0000259" key="1">
    <source>
        <dbReference type="Pfam" id="PF04313"/>
    </source>
</evidence>
<dbReference type="GO" id="GO:0009035">
    <property type="term" value="F:type I site-specific deoxyribonuclease activity"/>
    <property type="evidence" value="ECO:0007669"/>
    <property type="project" value="UniProtKB-EC"/>
</dbReference>
<feature type="domain" description="Restriction endonuclease type I HsdR N-terminal" evidence="1">
    <location>
        <begin position="50"/>
        <end position="113"/>
    </location>
</feature>
<comment type="caution">
    <text evidence="2">The sequence shown here is derived from an EMBL/GenBank/DDBJ whole genome shotgun (WGS) entry which is preliminary data.</text>
</comment>
<protein>
    <recommendedName>
        <fullName evidence="1">Restriction endonuclease type I HsdR N-terminal domain-containing protein</fullName>
    </recommendedName>
</protein>
<evidence type="ECO:0000313" key="2">
    <source>
        <dbReference type="EMBL" id="MXY95604.1"/>
    </source>
</evidence>
<accession>A0A6B0YWZ2</accession>
<organism evidence="2">
    <name type="scientific">Caldilineaceae bacterium SB0664_bin_27</name>
    <dbReference type="NCBI Taxonomy" id="2605260"/>
    <lineage>
        <taxon>Bacteria</taxon>
        <taxon>Bacillati</taxon>
        <taxon>Chloroflexota</taxon>
        <taxon>Caldilineae</taxon>
        <taxon>Caldilineales</taxon>
        <taxon>Caldilineaceae</taxon>
    </lineage>
</organism>
<dbReference type="InterPro" id="IPR007409">
    <property type="entry name" value="Restrct_endonuc_type1_HsdR_N"/>
</dbReference>
<dbReference type="GO" id="GO:0005524">
    <property type="term" value="F:ATP binding"/>
    <property type="evidence" value="ECO:0007669"/>
    <property type="project" value="UniProtKB-KW"/>
</dbReference>
<sequence>MSETIASAVERIMNAVLRKNLDEATTKQGVILKLLHLAGWNTFDVLEVVPEYTVEYRRVDFALNPNTANTVFIEVKRPGENLENHQQQLLEYCFQEGVKLAVLTNGKTWWLYLPLRQGNWEKRRFLTIDLESQEPAIVEQRFMGYLSREKVISGQAVSEAENLVQSRQRVEITNKAISEAWSQIIETPDEILVDLISETAERICGFTTDPELVRKFLSRRVRALKGPLDGRSPLVSARAVNAPAAAQTQAEGQGSPLPITLDPPDSAVFLDALLRTKEAWIEEHLDDGRKELRLWKAQNMRSSSSVIGNLRSKPRYRKGSWRKSGLVKIHVTIERPAQGIAP</sequence>
<dbReference type="GO" id="GO:0009307">
    <property type="term" value="P:DNA restriction-modification system"/>
    <property type="evidence" value="ECO:0007669"/>
    <property type="project" value="UniProtKB-KW"/>
</dbReference>
<dbReference type="Pfam" id="PF04313">
    <property type="entry name" value="HSDR_N"/>
    <property type="match status" value="1"/>
</dbReference>
<dbReference type="GO" id="GO:0003677">
    <property type="term" value="F:DNA binding"/>
    <property type="evidence" value="ECO:0007669"/>
    <property type="project" value="UniProtKB-KW"/>
</dbReference>
<dbReference type="Gene3D" id="3.90.1570.30">
    <property type="match status" value="1"/>
</dbReference>
<reference evidence="2" key="1">
    <citation type="submission" date="2019-09" db="EMBL/GenBank/DDBJ databases">
        <title>Characterisation of the sponge microbiome using genome-centric metagenomics.</title>
        <authorList>
            <person name="Engelberts J.P."/>
            <person name="Robbins S.J."/>
            <person name="De Goeij J.M."/>
            <person name="Aranda M."/>
            <person name="Bell S.C."/>
            <person name="Webster N.S."/>
        </authorList>
    </citation>
    <scope>NUCLEOTIDE SEQUENCE</scope>
    <source>
        <strain evidence="2">SB0664_bin_27</strain>
    </source>
</reference>
<dbReference type="EMBL" id="VXRG01000162">
    <property type="protein sequence ID" value="MXY95604.1"/>
    <property type="molecule type" value="Genomic_DNA"/>
</dbReference>
<dbReference type="AlphaFoldDB" id="A0A6B0YWZ2"/>
<gene>
    <name evidence="2" type="ORF">F4Y42_19375</name>
</gene>